<dbReference type="Gene3D" id="3.60.40.10">
    <property type="entry name" value="PPM-type phosphatase domain"/>
    <property type="match status" value="1"/>
</dbReference>
<reference evidence="2" key="1">
    <citation type="submission" date="2019-11" db="EMBL/GenBank/DDBJ databases">
        <authorList>
            <person name="Feng L."/>
        </authorList>
    </citation>
    <scope>NUCLEOTIDE SEQUENCE</scope>
    <source>
        <strain evidence="2">BgluceraseaLFYP119</strain>
    </source>
</reference>
<dbReference type="InterPro" id="IPR036457">
    <property type="entry name" value="PPM-type-like_dom_sf"/>
</dbReference>
<dbReference type="EC" id="3.1.3.16" evidence="2"/>
<dbReference type="SMART" id="SM00332">
    <property type="entry name" value="PP2Cc"/>
    <property type="match status" value="1"/>
</dbReference>
<dbReference type="GO" id="GO:0004722">
    <property type="term" value="F:protein serine/threonine phosphatase activity"/>
    <property type="evidence" value="ECO:0007669"/>
    <property type="project" value="UniProtKB-EC"/>
</dbReference>
<organism evidence="2">
    <name type="scientific">Blautia glucerasea</name>
    <dbReference type="NCBI Taxonomy" id="536633"/>
    <lineage>
        <taxon>Bacteria</taxon>
        <taxon>Bacillati</taxon>
        <taxon>Bacillota</taxon>
        <taxon>Clostridia</taxon>
        <taxon>Lachnospirales</taxon>
        <taxon>Lachnospiraceae</taxon>
        <taxon>Blautia</taxon>
    </lineage>
</organism>
<gene>
    <name evidence="2" type="primary">stp_1</name>
    <name evidence="2" type="ORF">BGLFYP119_01226</name>
</gene>
<feature type="domain" description="PPM-type phosphatase" evidence="1">
    <location>
        <begin position="35"/>
        <end position="251"/>
    </location>
</feature>
<evidence type="ECO:0000313" key="2">
    <source>
        <dbReference type="EMBL" id="VYS95026.1"/>
    </source>
</evidence>
<dbReference type="InterPro" id="IPR015655">
    <property type="entry name" value="PP2C"/>
</dbReference>
<dbReference type="AlphaFoldDB" id="A0A6N2SPG8"/>
<dbReference type="SMART" id="SM00331">
    <property type="entry name" value="PP2C_SIG"/>
    <property type="match status" value="1"/>
</dbReference>
<dbReference type="InterPro" id="IPR001932">
    <property type="entry name" value="PPM-type_phosphatase-like_dom"/>
</dbReference>
<dbReference type="CDD" id="cd00143">
    <property type="entry name" value="PP2Cc"/>
    <property type="match status" value="1"/>
</dbReference>
<keyword evidence="2" id="KW-0378">Hydrolase</keyword>
<name>A0A6N2SPG8_9FIRM</name>
<sequence>MTYQIEYAYVCHIGRIRNNNEDNFWCCGETLPAQNQGMDHIRSGSVSQSELPLLAVFDGMGGESCGEMASFLAAKACGDFYIQNKKEIFDQPETFLEDACKAMNRAVCSYSEENKIRSMGTTAAMLVFTGDGAYGCNLGDSRIYEAGSGQFCKVSKDHVLGGSLFGKSPLLQYVGIPESSMALEPSMAKLSSEPGKRYLLCSDGLTDMLSDGEIADILTREITVQETVEVLLERTLKKGGRDNATIILCEVREKEKNWLQKLIDKLYKRYEGE</sequence>
<proteinExistence type="predicted"/>
<dbReference type="PROSITE" id="PS51746">
    <property type="entry name" value="PPM_2"/>
    <property type="match status" value="1"/>
</dbReference>
<dbReference type="SUPFAM" id="SSF81606">
    <property type="entry name" value="PP2C-like"/>
    <property type="match status" value="1"/>
</dbReference>
<dbReference type="PANTHER" id="PTHR47992">
    <property type="entry name" value="PROTEIN PHOSPHATASE"/>
    <property type="match status" value="1"/>
</dbReference>
<evidence type="ECO:0000259" key="1">
    <source>
        <dbReference type="PROSITE" id="PS51746"/>
    </source>
</evidence>
<dbReference type="Pfam" id="PF13672">
    <property type="entry name" value="PP2C_2"/>
    <property type="match status" value="1"/>
</dbReference>
<protein>
    <submittedName>
        <fullName evidence="2">Serine/threonine phosphatase stp</fullName>
        <ecNumber evidence="2">3.1.3.16</ecNumber>
    </submittedName>
</protein>
<dbReference type="EMBL" id="CACRST010000011">
    <property type="protein sequence ID" value="VYS95026.1"/>
    <property type="molecule type" value="Genomic_DNA"/>
</dbReference>
<accession>A0A6N2SPG8</accession>